<reference evidence="3 4" key="1">
    <citation type="submission" date="2021-06" db="EMBL/GenBank/DDBJ databases">
        <title>Bacterium isolated from marine sediment.</title>
        <authorList>
            <person name="Zhu K.-L."/>
            <person name="Du Z.-J."/>
            <person name="Liang Q.-Y."/>
        </authorList>
    </citation>
    <scope>NUCLEOTIDE SEQUENCE [LARGE SCALE GENOMIC DNA]</scope>
    <source>
        <strain evidence="3 4">A346</strain>
    </source>
</reference>
<feature type="chain" id="PRO_5045089556" evidence="2">
    <location>
        <begin position="33"/>
        <end position="309"/>
    </location>
</feature>
<sequence>MRSRLRPGIRLLIGLLVLSALALAVQAPSALAASTSAPSAQPPSVKAQSSPQRVVSLDLCMDRMLALHADRAQVAALSPMHRRFPLPWPLEGWPDHDGSLEQVFSLKPDLILVGQHNALMLRKRLQTLQQPVELVTLPRTLNDIEAYERRVLRLIGRDPDDAHPAPAPRTPAADAPRLLLLGPNGIGTGPNTFEDEVIRQAGWRNYLTGVRYERLDLERVVTDPPDAILWHSPDAQALATRFADHPALRHSLTPEHWLPKENWRWQCPGPWTWELIDQLRQQRQRHVQPPLAGPSHPLSHTLSPNVRTP</sequence>
<evidence type="ECO:0000256" key="2">
    <source>
        <dbReference type="SAM" id="SignalP"/>
    </source>
</evidence>
<protein>
    <submittedName>
        <fullName evidence="3">ABC transporter substrate-binding protein</fullName>
    </submittedName>
</protein>
<feature type="signal peptide" evidence="2">
    <location>
        <begin position="1"/>
        <end position="32"/>
    </location>
</feature>
<dbReference type="RefSeq" id="WP_217334768.1">
    <property type="nucleotide sequence ID" value="NZ_JAHQZT010000008.1"/>
</dbReference>
<accession>A0ABS6MAM8</accession>
<keyword evidence="2" id="KW-0732">Signal</keyword>
<dbReference type="EMBL" id="JAHQZT010000008">
    <property type="protein sequence ID" value="MBV0933352.1"/>
    <property type="molecule type" value="Genomic_DNA"/>
</dbReference>
<comment type="caution">
    <text evidence="3">The sequence shown here is derived from an EMBL/GenBank/DDBJ whole genome shotgun (WGS) entry which is preliminary data.</text>
</comment>
<organism evidence="3 4">
    <name type="scientific">Marinobacterium weihaiense</name>
    <dbReference type="NCBI Taxonomy" id="2851016"/>
    <lineage>
        <taxon>Bacteria</taxon>
        <taxon>Pseudomonadati</taxon>
        <taxon>Pseudomonadota</taxon>
        <taxon>Gammaproteobacteria</taxon>
        <taxon>Oceanospirillales</taxon>
        <taxon>Oceanospirillaceae</taxon>
        <taxon>Marinobacterium</taxon>
    </lineage>
</organism>
<feature type="region of interest" description="Disordered" evidence="1">
    <location>
        <begin position="284"/>
        <end position="309"/>
    </location>
</feature>
<dbReference type="CDD" id="cd00636">
    <property type="entry name" value="TroA-like"/>
    <property type="match status" value="1"/>
</dbReference>
<evidence type="ECO:0000256" key="1">
    <source>
        <dbReference type="SAM" id="MobiDB-lite"/>
    </source>
</evidence>
<evidence type="ECO:0000313" key="4">
    <source>
        <dbReference type="Proteomes" id="UP000755551"/>
    </source>
</evidence>
<keyword evidence="4" id="KW-1185">Reference proteome</keyword>
<feature type="region of interest" description="Disordered" evidence="1">
    <location>
        <begin position="157"/>
        <end position="177"/>
    </location>
</feature>
<dbReference type="Proteomes" id="UP000755551">
    <property type="component" value="Unassembled WGS sequence"/>
</dbReference>
<gene>
    <name evidence="3" type="ORF">KTN04_08375</name>
</gene>
<proteinExistence type="predicted"/>
<name>A0ABS6MAM8_9GAMM</name>
<evidence type="ECO:0000313" key="3">
    <source>
        <dbReference type="EMBL" id="MBV0933352.1"/>
    </source>
</evidence>
<feature type="compositionally biased region" description="Polar residues" evidence="1">
    <location>
        <begin position="298"/>
        <end position="309"/>
    </location>
</feature>